<dbReference type="Pfam" id="PF01425">
    <property type="entry name" value="Amidase"/>
    <property type="match status" value="1"/>
</dbReference>
<dbReference type="AlphaFoldDB" id="Q0TWR1"/>
<dbReference type="KEGG" id="pno:SNOG_15986"/>
<dbReference type="EMBL" id="CH445366">
    <property type="protein sequence ID" value="EAT76565.2"/>
    <property type="molecule type" value="Genomic_DNA"/>
</dbReference>
<dbReference type="InParanoid" id="Q0TWR1"/>
<proteinExistence type="predicted"/>
<accession>Q0TWR1</accession>
<reference evidence="3" key="1">
    <citation type="journal article" date="2007" name="Plant Cell">
        <title>Dothideomycete-plant interactions illuminated by genome sequencing and EST analysis of the wheat pathogen Stagonospora nodorum.</title>
        <authorList>
            <person name="Hane J.K."/>
            <person name="Lowe R.G."/>
            <person name="Solomon P.S."/>
            <person name="Tan K.C."/>
            <person name="Schoch C.L."/>
            <person name="Spatafora J.W."/>
            <person name="Crous P.W."/>
            <person name="Kodira C."/>
            <person name="Birren B.W."/>
            <person name="Galagan J.E."/>
            <person name="Torriani S.F."/>
            <person name="McDonald B.A."/>
            <person name="Oliver R.P."/>
        </authorList>
    </citation>
    <scope>NUCLEOTIDE SEQUENCE [LARGE SCALE GENOMIC DNA]</scope>
    <source>
        <strain evidence="3">SN15 / ATCC MYA-4574 / FGSC 10173</strain>
    </source>
</reference>
<organism evidence="2 3">
    <name type="scientific">Phaeosphaeria nodorum (strain SN15 / ATCC MYA-4574 / FGSC 10173)</name>
    <name type="common">Glume blotch fungus</name>
    <name type="synonym">Parastagonospora nodorum</name>
    <dbReference type="NCBI Taxonomy" id="321614"/>
    <lineage>
        <taxon>Eukaryota</taxon>
        <taxon>Fungi</taxon>
        <taxon>Dikarya</taxon>
        <taxon>Ascomycota</taxon>
        <taxon>Pezizomycotina</taxon>
        <taxon>Dothideomycetes</taxon>
        <taxon>Pleosporomycetidae</taxon>
        <taxon>Pleosporales</taxon>
        <taxon>Pleosporineae</taxon>
        <taxon>Phaeosphaeriaceae</taxon>
        <taxon>Parastagonospora</taxon>
    </lineage>
</organism>
<gene>
    <name evidence="2" type="ORF">SNOG_15986</name>
</gene>
<evidence type="ECO:0000313" key="2">
    <source>
        <dbReference type="EMBL" id="EAT76565.2"/>
    </source>
</evidence>
<name>Q0TWR1_PHANO</name>
<dbReference type="InterPro" id="IPR023631">
    <property type="entry name" value="Amidase_dom"/>
</dbReference>
<dbReference type="RefSeq" id="XP_001806117.1">
    <property type="nucleotide sequence ID" value="XM_001806065.1"/>
</dbReference>
<dbReference type="SUPFAM" id="SSF75304">
    <property type="entry name" value="Amidase signature (AS) enzymes"/>
    <property type="match status" value="1"/>
</dbReference>
<dbReference type="STRING" id="321614.Q0TWR1"/>
<dbReference type="GeneID" id="5983047"/>
<dbReference type="PANTHER" id="PTHR42678">
    <property type="entry name" value="AMIDASE"/>
    <property type="match status" value="1"/>
</dbReference>
<sequence>MRGEHVVVLDASTIVDTFSLAAFFALLFVTAQNGECECEPVEAPRVFDADLINVQQYARSILRRIEEREYVVKEWEYIELVLHQAKILDKVPKEQRGPLHGVAVGIKDVIYTKGDDTSSPLQILVLNRSDVPTQYGSSIYCGYQPNLDSSAVAILRAAVGSSAGSAAAVTDMQVPFSIGVQSGGSIIRPASYIGIFARKPSHNNISTAGQARSSNKFDTTGSFARSIQDLELLAAVFDIDDDESPNEVALEDMSVAKIKTPMVVFGKNGVKVEEVSLPSPIDDARVLAHLHTAIMSGEAQVALLSEYRMHKHKLTPDICGIVEDANGITQKERLNATDLLSSMRPGLDELAKKYLVIVAPSTVDEAPLGLGDIGSPVFNTLWTGSHVPVINIPACFGANGLPVGISLVAARNHDQHLLKMAQGIE</sequence>
<feature type="domain" description="Amidase" evidence="1">
    <location>
        <begin position="160"/>
        <end position="248"/>
    </location>
</feature>
<protein>
    <recommendedName>
        <fullName evidence="1">Amidase domain-containing protein</fullName>
    </recommendedName>
</protein>
<dbReference type="Proteomes" id="UP000001055">
    <property type="component" value="Unassembled WGS sequence"/>
</dbReference>
<evidence type="ECO:0000313" key="3">
    <source>
        <dbReference type="Proteomes" id="UP000001055"/>
    </source>
</evidence>
<dbReference type="VEuPathDB" id="FungiDB:JI435_442310"/>
<evidence type="ECO:0000259" key="1">
    <source>
        <dbReference type="Pfam" id="PF01425"/>
    </source>
</evidence>
<dbReference type="VEuPathDB" id="FungiDB:JI435_159860"/>
<dbReference type="Gene3D" id="3.90.1300.10">
    <property type="entry name" value="Amidase signature (AS) domain"/>
    <property type="match status" value="1"/>
</dbReference>
<dbReference type="PANTHER" id="PTHR42678:SF2">
    <property type="entry name" value="AMIDASE FAMILY PROTEIN (AFU_ORTHOLOGUE AFUA_6G14410)"/>
    <property type="match status" value="1"/>
</dbReference>
<dbReference type="InterPro" id="IPR036928">
    <property type="entry name" value="AS_sf"/>
</dbReference>